<dbReference type="KEGG" id="vg:26635898"/>
<feature type="compositionally biased region" description="Basic residues" evidence="1">
    <location>
        <begin position="19"/>
        <end position="30"/>
    </location>
</feature>
<sequence length="111" mass="12144">MSERKSPLRAVKAGESPAPKKRAPAKRASRQRTMVHAAKLSRKTMLETLRDKLAAAIDDPRSHPRDQINAAKQLLDVQNQLDQLNPKKAAAASPRSAVADTPDESWNADAI</sequence>
<proteinExistence type="predicted"/>
<dbReference type="RefSeq" id="YP_009209484.1">
    <property type="nucleotide sequence ID" value="NC_028922.1"/>
</dbReference>
<feature type="compositionally biased region" description="Low complexity" evidence="1">
    <location>
        <begin position="85"/>
        <end position="99"/>
    </location>
</feature>
<feature type="region of interest" description="Disordered" evidence="1">
    <location>
        <begin position="85"/>
        <end position="111"/>
    </location>
</feature>
<keyword evidence="3" id="KW-1185">Reference proteome</keyword>
<evidence type="ECO:0000256" key="1">
    <source>
        <dbReference type="SAM" id="MobiDB-lite"/>
    </source>
</evidence>
<dbReference type="GeneID" id="26635898"/>
<feature type="region of interest" description="Disordered" evidence="1">
    <location>
        <begin position="1"/>
        <end position="37"/>
    </location>
</feature>
<gene>
    <name evidence="2" type="primary">2</name>
    <name evidence="2" type="ORF">SEA_CAMBIARE_2</name>
</gene>
<evidence type="ECO:0000313" key="3">
    <source>
        <dbReference type="Proteomes" id="UP000201500"/>
    </source>
</evidence>
<evidence type="ECO:0000313" key="2">
    <source>
        <dbReference type="EMBL" id="AKF14504.1"/>
    </source>
</evidence>
<dbReference type="OrthoDB" id="26777at10239"/>
<dbReference type="Proteomes" id="UP000201500">
    <property type="component" value="Segment"/>
</dbReference>
<organism evidence="2 3">
    <name type="scientific">Mycobacterium phage Cambiare</name>
    <dbReference type="NCBI Taxonomy" id="1647305"/>
    <lineage>
        <taxon>Viruses</taxon>
        <taxon>Duplodnaviria</taxon>
        <taxon>Heunggongvirae</taxon>
        <taxon>Uroviricota</taxon>
        <taxon>Caudoviricetes</taxon>
        <taxon>Gclasvirinae</taxon>
        <taxon>Avocadovirus</taxon>
        <taxon>Avocadovirus cambiare</taxon>
    </lineage>
</organism>
<protein>
    <submittedName>
        <fullName evidence="2">Terminase small subunit</fullName>
    </submittedName>
</protein>
<dbReference type="EMBL" id="KR080198">
    <property type="protein sequence ID" value="AKF14504.1"/>
    <property type="molecule type" value="Genomic_DNA"/>
</dbReference>
<reference evidence="2 3" key="1">
    <citation type="journal article" date="2015" name="Genome Announc.">
        <title>Genome Sequences of Cluster G Mycobacteriophages Cambiare, FlagStaff, and MOOREtheMARYer.</title>
        <authorList>
            <person name="Pope W.H."/>
            <person name="Augustine D.A."/>
            <person name="Carroll D.C."/>
            <person name="Duncan J.C."/>
            <person name="Harwi K.M."/>
            <person name="Howry R."/>
            <person name="Jagessar B."/>
            <person name="Lum B.A."/>
            <person name="Meinert J.W."/>
            <person name="Migliozzi J.S."/>
            <person name="Milliken K.A."/>
            <person name="Mitchell C.J."/>
            <person name="Nalatwad A.S."/>
            <person name="Orlandini K.C."/>
            <person name="Rhein M.J."/>
            <person name="Saravanan V."/>
            <person name="Seese B.A."/>
            <person name="Schiebel J.G."/>
            <person name="Thomas K.B."/>
            <person name="Adkins N.L."/>
            <person name="Cohen K.L."/>
            <person name="Iyengar V.B."/>
            <person name="Kim H."/>
            <person name="Kramer Z.J."/>
            <person name="Montgomery M.T."/>
            <person name="Schafer C.E."/>
            <person name="Wilkes K.E."/>
            <person name="Grubb S.R."/>
            <person name="Warner M.H."/>
            <person name="Bowman C.A."/>
            <person name="Russell D.A."/>
            <person name="Hatfull G.F."/>
        </authorList>
    </citation>
    <scope>NUCLEOTIDE SEQUENCE [LARGE SCALE GENOMIC DNA]</scope>
</reference>
<name>A0A0F6WE31_9CAUD</name>
<accession>A0A0F6WE31</accession>